<evidence type="ECO:0000256" key="1">
    <source>
        <dbReference type="SAM" id="MobiDB-lite"/>
    </source>
</evidence>
<dbReference type="Proteomes" id="UP000034705">
    <property type="component" value="Unassembled WGS sequence"/>
</dbReference>
<evidence type="ECO:0000313" key="2">
    <source>
        <dbReference type="EMBL" id="KKU30817.1"/>
    </source>
</evidence>
<proteinExistence type="predicted"/>
<dbReference type="AlphaFoldDB" id="A0A0G1PDT6"/>
<organism evidence="2 3">
    <name type="scientific">Candidatus Uhrbacteria bacterium GW2011_GWF2_46_218</name>
    <dbReference type="NCBI Taxonomy" id="1619001"/>
    <lineage>
        <taxon>Bacteria</taxon>
        <taxon>Candidatus Uhriibacteriota</taxon>
    </lineage>
</organism>
<feature type="region of interest" description="Disordered" evidence="1">
    <location>
        <begin position="71"/>
        <end position="98"/>
    </location>
</feature>
<gene>
    <name evidence="2" type="ORF">UX45_C0034G0010</name>
</gene>
<dbReference type="EMBL" id="LCMG01000034">
    <property type="protein sequence ID" value="KKU30817.1"/>
    <property type="molecule type" value="Genomic_DNA"/>
</dbReference>
<sequence>MNLTEVQLKEIESLSGIFLEPEEIAILLDLDEAEFMNDIRKKKGNIWNAYFRGKTESKKDIHTNIVKMAKHGSPQAEEMAKQMITQQTLAERRAKRDR</sequence>
<comment type="caution">
    <text evidence="2">The sequence shown here is derived from an EMBL/GenBank/DDBJ whole genome shotgun (WGS) entry which is preliminary data.</text>
</comment>
<accession>A0A0G1PDT6</accession>
<evidence type="ECO:0000313" key="3">
    <source>
        <dbReference type="Proteomes" id="UP000034705"/>
    </source>
</evidence>
<reference evidence="2 3" key="1">
    <citation type="journal article" date="2015" name="Nature">
        <title>rRNA introns, odd ribosomes, and small enigmatic genomes across a large radiation of phyla.</title>
        <authorList>
            <person name="Brown C.T."/>
            <person name="Hug L.A."/>
            <person name="Thomas B.C."/>
            <person name="Sharon I."/>
            <person name="Castelle C.J."/>
            <person name="Singh A."/>
            <person name="Wilkins M.J."/>
            <person name="Williams K.H."/>
            <person name="Banfield J.F."/>
        </authorList>
    </citation>
    <scope>NUCLEOTIDE SEQUENCE [LARGE SCALE GENOMIC DNA]</scope>
</reference>
<name>A0A0G1PDT6_9BACT</name>
<protein>
    <submittedName>
        <fullName evidence="2">Uncharacterized protein</fullName>
    </submittedName>
</protein>